<evidence type="ECO:0000313" key="1">
    <source>
        <dbReference type="EMBL" id="CAB4151448.1"/>
    </source>
</evidence>
<organism evidence="1">
    <name type="scientific">uncultured Caudovirales phage</name>
    <dbReference type="NCBI Taxonomy" id="2100421"/>
    <lineage>
        <taxon>Viruses</taxon>
        <taxon>Duplodnaviria</taxon>
        <taxon>Heunggongvirae</taxon>
        <taxon>Uroviricota</taxon>
        <taxon>Caudoviricetes</taxon>
        <taxon>Peduoviridae</taxon>
        <taxon>Maltschvirus</taxon>
        <taxon>Maltschvirus maltsch</taxon>
    </lineage>
</organism>
<name>A0A6J5MY59_9CAUD</name>
<proteinExistence type="predicted"/>
<dbReference type="EMBL" id="LR796556">
    <property type="protein sequence ID" value="CAB4151448.1"/>
    <property type="molecule type" value="Genomic_DNA"/>
</dbReference>
<protein>
    <recommendedName>
        <fullName evidence="2">VRR-NUC domain containing protein</fullName>
    </recommendedName>
</protein>
<dbReference type="InterPro" id="IPR011856">
    <property type="entry name" value="tRNA_endonuc-like_dom_sf"/>
</dbReference>
<dbReference type="GO" id="GO:0003676">
    <property type="term" value="F:nucleic acid binding"/>
    <property type="evidence" value="ECO:0007669"/>
    <property type="project" value="InterPro"/>
</dbReference>
<accession>A0A6J5MY59</accession>
<sequence length="152" mass="17284">MIGENNGNYSNAGIKICKVCQKQYKNYLKTSKFCSLKCRDIEGSESLRHNARKDANHNEIVEILEKGGVVVRDTSKLMRGFPDLLAWHMDQWHLIEIKNPKTSYGKKGLSRLQEEFATTWKGGPVFIMRTKEDADKFIIGEFAEIDKVGGNS</sequence>
<evidence type="ECO:0008006" key="2">
    <source>
        <dbReference type="Google" id="ProtNLM"/>
    </source>
</evidence>
<dbReference type="Gene3D" id="3.40.1350.10">
    <property type="match status" value="1"/>
</dbReference>
<gene>
    <name evidence="1" type="ORF">UFOVP599_18</name>
</gene>
<reference evidence="1" key="1">
    <citation type="submission" date="2020-04" db="EMBL/GenBank/DDBJ databases">
        <authorList>
            <person name="Chiriac C."/>
            <person name="Salcher M."/>
            <person name="Ghai R."/>
            <person name="Kavagutti S V."/>
        </authorList>
    </citation>
    <scope>NUCLEOTIDE SEQUENCE</scope>
</reference>